<dbReference type="PROSITE" id="PS00041">
    <property type="entry name" value="HTH_ARAC_FAMILY_1"/>
    <property type="match status" value="1"/>
</dbReference>
<dbReference type="PANTHER" id="PTHR47893:SF1">
    <property type="entry name" value="REGULATORY PROTEIN PCHR"/>
    <property type="match status" value="1"/>
</dbReference>
<protein>
    <recommendedName>
        <fullName evidence="4">HTH araC/xylS-type domain-containing protein</fullName>
    </recommendedName>
</protein>
<dbReference type="PROSITE" id="PS01124">
    <property type="entry name" value="HTH_ARAC_FAMILY_2"/>
    <property type="match status" value="1"/>
</dbReference>
<gene>
    <name evidence="5" type="ORF">GCM10007924_02930</name>
</gene>
<dbReference type="Gene3D" id="1.10.10.60">
    <property type="entry name" value="Homeodomain-like"/>
    <property type="match status" value="1"/>
</dbReference>
<keyword evidence="3" id="KW-0804">Transcription</keyword>
<keyword evidence="6" id="KW-1185">Reference proteome</keyword>
<keyword evidence="1" id="KW-0805">Transcription regulation</keyword>
<feature type="domain" description="HTH araC/xylS-type" evidence="4">
    <location>
        <begin position="218"/>
        <end position="316"/>
    </location>
</feature>
<sequence>METDAGPDISDTAPIHHVDLGKGQKFAVPGALGHLKRLDLRNGFTLFQAELEIYHDCTLEFARAIEEPWIGGTLHVQGRSIIEMTNGQTFEVSPQTAAFSRFDSGGTKFHLTGGQVLRHVGVSTTASNLRYRLDGTLPDRLRPHLEPEDGVLWTDTFPIGNQLRSLATSLFSPQRRGPAHALHLESISALMFSKMVDAYCEDTTVPDDILEWEREAFLTVVNQIQSDIGTLPPVPLLAGQVNLTESRLNQLFRLNFETTCANFIRTERLTTAHHLLEKGGLSVKEVASAVGYSHVSNFSRAYRDRFGEPPARTLRRTTNGPDA</sequence>
<evidence type="ECO:0000256" key="1">
    <source>
        <dbReference type="ARBA" id="ARBA00023015"/>
    </source>
</evidence>
<reference evidence="5" key="1">
    <citation type="journal article" date="2014" name="Int. J. Syst. Evol. Microbiol.">
        <title>Complete genome of a new Firmicutes species belonging to the dominant human colonic microbiota ('Ruminococcus bicirculans') reveals two chromosomes and a selective capacity to utilize plant glucans.</title>
        <authorList>
            <consortium name="NISC Comparative Sequencing Program"/>
            <person name="Wegmann U."/>
            <person name="Louis P."/>
            <person name="Goesmann A."/>
            <person name="Henrissat B."/>
            <person name="Duncan S.H."/>
            <person name="Flint H.J."/>
        </authorList>
    </citation>
    <scope>NUCLEOTIDE SEQUENCE</scope>
    <source>
        <strain evidence="5">NBRC 103408</strain>
    </source>
</reference>
<dbReference type="Pfam" id="PF12833">
    <property type="entry name" value="HTH_18"/>
    <property type="match status" value="1"/>
</dbReference>
<dbReference type="InterPro" id="IPR009057">
    <property type="entry name" value="Homeodomain-like_sf"/>
</dbReference>
<dbReference type="SUPFAM" id="SSF46689">
    <property type="entry name" value="Homeodomain-like"/>
    <property type="match status" value="1"/>
</dbReference>
<evidence type="ECO:0000256" key="3">
    <source>
        <dbReference type="ARBA" id="ARBA00023163"/>
    </source>
</evidence>
<keyword evidence="2" id="KW-0238">DNA-binding</keyword>
<dbReference type="RefSeq" id="WP_169559103.1">
    <property type="nucleotide sequence ID" value="NZ_BSNF01000001.1"/>
</dbReference>
<organism evidence="5 6">
    <name type="scientific">Sneathiella chinensis</name>
    <dbReference type="NCBI Taxonomy" id="349750"/>
    <lineage>
        <taxon>Bacteria</taxon>
        <taxon>Pseudomonadati</taxon>
        <taxon>Pseudomonadota</taxon>
        <taxon>Alphaproteobacteria</taxon>
        <taxon>Sneathiellales</taxon>
        <taxon>Sneathiellaceae</taxon>
        <taxon>Sneathiella</taxon>
    </lineage>
</organism>
<dbReference type="InterPro" id="IPR053142">
    <property type="entry name" value="PchR_regulatory_protein"/>
</dbReference>
<evidence type="ECO:0000256" key="2">
    <source>
        <dbReference type="ARBA" id="ARBA00023125"/>
    </source>
</evidence>
<dbReference type="Proteomes" id="UP001161409">
    <property type="component" value="Unassembled WGS sequence"/>
</dbReference>
<dbReference type="InterPro" id="IPR018062">
    <property type="entry name" value="HTH_AraC-typ_CS"/>
</dbReference>
<name>A0ABQ5TYM1_9PROT</name>
<accession>A0ABQ5TYM1</accession>
<dbReference type="SMART" id="SM00342">
    <property type="entry name" value="HTH_ARAC"/>
    <property type="match status" value="1"/>
</dbReference>
<evidence type="ECO:0000313" key="6">
    <source>
        <dbReference type="Proteomes" id="UP001161409"/>
    </source>
</evidence>
<proteinExistence type="predicted"/>
<comment type="caution">
    <text evidence="5">The sequence shown here is derived from an EMBL/GenBank/DDBJ whole genome shotgun (WGS) entry which is preliminary data.</text>
</comment>
<dbReference type="PANTHER" id="PTHR47893">
    <property type="entry name" value="REGULATORY PROTEIN PCHR"/>
    <property type="match status" value="1"/>
</dbReference>
<dbReference type="EMBL" id="BSNF01000001">
    <property type="protein sequence ID" value="GLQ05072.1"/>
    <property type="molecule type" value="Genomic_DNA"/>
</dbReference>
<reference evidence="5" key="2">
    <citation type="submission" date="2023-01" db="EMBL/GenBank/DDBJ databases">
        <title>Draft genome sequence of Sneathiella chinensis strain NBRC 103408.</title>
        <authorList>
            <person name="Sun Q."/>
            <person name="Mori K."/>
        </authorList>
    </citation>
    <scope>NUCLEOTIDE SEQUENCE</scope>
    <source>
        <strain evidence="5">NBRC 103408</strain>
    </source>
</reference>
<evidence type="ECO:0000259" key="4">
    <source>
        <dbReference type="PROSITE" id="PS01124"/>
    </source>
</evidence>
<dbReference type="InterPro" id="IPR018060">
    <property type="entry name" value="HTH_AraC"/>
</dbReference>
<evidence type="ECO:0000313" key="5">
    <source>
        <dbReference type="EMBL" id="GLQ05072.1"/>
    </source>
</evidence>